<keyword evidence="1" id="KW-0732">Signal</keyword>
<feature type="chain" id="PRO_5041295893" evidence="1">
    <location>
        <begin position="20"/>
        <end position="117"/>
    </location>
</feature>
<comment type="caution">
    <text evidence="2">The sequence shown here is derived from an EMBL/GenBank/DDBJ whole genome shotgun (WGS) entry which is preliminary data.</text>
</comment>
<organism evidence="2 3">
    <name type="scientific">Holtiella tumoricola</name>
    <dbReference type="NCBI Taxonomy" id="3018743"/>
    <lineage>
        <taxon>Bacteria</taxon>
        <taxon>Bacillati</taxon>
        <taxon>Bacillota</taxon>
        <taxon>Clostridia</taxon>
        <taxon>Lachnospirales</taxon>
        <taxon>Cellulosilyticaceae</taxon>
        <taxon>Holtiella</taxon>
    </lineage>
</organism>
<evidence type="ECO:0000256" key="1">
    <source>
        <dbReference type="SAM" id="SignalP"/>
    </source>
</evidence>
<name>A0AA42DKF3_9FIRM</name>
<keyword evidence="3" id="KW-1185">Reference proteome</keyword>
<sequence length="117" mass="12995">MKKFIIISCIALVTLLSFIGCSSSISTKDISKLYSTSQGSRYIVVIEVKQSHLSFDLSKHVKDAMNKVEIAIPVDQQFYDDVRKGDKLSSDFRMGSLLTSGSVGSWDITVKDKLILE</sequence>
<dbReference type="EMBL" id="JAQIFT010000016">
    <property type="protein sequence ID" value="MDA3730701.1"/>
    <property type="molecule type" value="Genomic_DNA"/>
</dbReference>
<gene>
    <name evidence="2" type="ORF">PBV87_04200</name>
</gene>
<accession>A0AA42DKF3</accession>
<dbReference type="PROSITE" id="PS51257">
    <property type="entry name" value="PROKAR_LIPOPROTEIN"/>
    <property type="match status" value="1"/>
</dbReference>
<dbReference type="Proteomes" id="UP001169242">
    <property type="component" value="Unassembled WGS sequence"/>
</dbReference>
<reference evidence="2" key="1">
    <citation type="journal article" date="2023" name="Int. J. Syst. Evol. Microbiol.">
        <title>&lt;i&gt;Holtiella tumoricola&lt;/i&gt; gen. nov. sp. nov., isolated from a human clinical sample.</title>
        <authorList>
            <person name="Allen-Vercoe E."/>
            <person name="Daigneault M.C."/>
            <person name="Vancuren S.J."/>
            <person name="Cochrane K."/>
            <person name="O'Neal L.L."/>
            <person name="Sankaranarayanan K."/>
            <person name="Lawson P.A."/>
        </authorList>
    </citation>
    <scope>NUCLEOTIDE SEQUENCE</scope>
    <source>
        <strain evidence="2">CC70A</strain>
    </source>
</reference>
<proteinExistence type="predicted"/>
<evidence type="ECO:0000313" key="2">
    <source>
        <dbReference type="EMBL" id="MDA3730701.1"/>
    </source>
</evidence>
<dbReference type="RefSeq" id="WP_271011255.1">
    <property type="nucleotide sequence ID" value="NZ_JAQIFT010000016.1"/>
</dbReference>
<feature type="signal peptide" evidence="1">
    <location>
        <begin position="1"/>
        <end position="19"/>
    </location>
</feature>
<dbReference type="AlphaFoldDB" id="A0AA42DKF3"/>
<evidence type="ECO:0000313" key="3">
    <source>
        <dbReference type="Proteomes" id="UP001169242"/>
    </source>
</evidence>
<protein>
    <submittedName>
        <fullName evidence="2">Uncharacterized protein</fullName>
    </submittedName>
</protein>